<proteinExistence type="inferred from homology"/>
<feature type="domain" description="DOP1 N-terminal" evidence="8">
    <location>
        <begin position="40"/>
        <end position="365"/>
    </location>
</feature>
<dbReference type="GO" id="GO:0005802">
    <property type="term" value="C:trans-Golgi network"/>
    <property type="evidence" value="ECO:0007669"/>
    <property type="project" value="TreeGrafter"/>
</dbReference>
<name>H1VAJ1_COLHI</name>
<sequence length="585" mass="64693">MALEPGSGRRSVSPESSGRESPLPRQWRNQLGAEEAPIKDKHYRKYASGIERALSLFETALQEWADYISFLNRLLKALQARHPSTTTIPSKAVVAKRLSQCLNPSLPSGVHQKALEVYSYIFATIGTDGLSKDLPLYLPGLASTLSFASLSVRSPFLDLLEHHFLDLDPRSLRPAMKSVVLALLPGLEDETSEDFDRTLRLMDSFKAAIRPVNGQEQDGPHSSGDGFFWQCFFLASITGSSRRAGALAYLVRNLPKLGEPIVQGKSAKNGVQEDEQSAQLAKMVTSPEPGLLLRSFAAGLADEQLLIQRGFLDLLVTHLPLHSKVLQTNVKPGDLELLLRAAVGVVIRRDMSLNRRLWAWFLGPDPAPGESESGIESPSSTDHQHSYFASKTSYFEDHGLQPLTRALLSMINVDQGSSPGERARPYRICLSLMDRWEIGGLVVPEVFLPIVNSVRQYRDQAPSKADFNEVFRSASVFFDGVESGLIYGEIVSLLAQAIGPGTLSDKERLDKLDLVNFILANFNVREEEMVTIHAPLTALSILCMLEDTREKQQRQQAGFSRKGSRKAAEEALHISLTILDLIPDR</sequence>
<dbReference type="GO" id="GO:0000139">
    <property type="term" value="C:Golgi membrane"/>
    <property type="evidence" value="ECO:0007669"/>
    <property type="project" value="UniProtKB-SubCell"/>
</dbReference>
<keyword evidence="5" id="KW-0472">Membrane</keyword>
<keyword evidence="2" id="KW-0813">Transport</keyword>
<evidence type="ECO:0000313" key="11">
    <source>
        <dbReference type="Proteomes" id="UP000007174"/>
    </source>
</evidence>
<evidence type="ECO:0000256" key="3">
    <source>
        <dbReference type="ARBA" id="ARBA00022927"/>
    </source>
</evidence>
<feature type="region of interest" description="Disordered" evidence="7">
    <location>
        <begin position="1"/>
        <end position="31"/>
    </location>
</feature>
<accession>H1VAJ1</accession>
<dbReference type="Pfam" id="PF24597">
    <property type="entry name" value="TPR_DOP1_M"/>
    <property type="match status" value="1"/>
</dbReference>
<dbReference type="eggNOG" id="KOG3613">
    <property type="taxonomic scope" value="Eukaryota"/>
</dbReference>
<dbReference type="STRING" id="759273.H1VAJ1"/>
<dbReference type="Pfam" id="PF04118">
    <property type="entry name" value="Dopey_N"/>
    <property type="match status" value="1"/>
</dbReference>
<dbReference type="GO" id="GO:0005768">
    <property type="term" value="C:endosome"/>
    <property type="evidence" value="ECO:0007669"/>
    <property type="project" value="TreeGrafter"/>
</dbReference>
<keyword evidence="3" id="KW-0653">Protein transport</keyword>
<dbReference type="Proteomes" id="UP000007174">
    <property type="component" value="Unassembled WGS sequence"/>
</dbReference>
<evidence type="ECO:0000256" key="5">
    <source>
        <dbReference type="ARBA" id="ARBA00023136"/>
    </source>
</evidence>
<evidence type="ECO:0000256" key="1">
    <source>
        <dbReference type="ARBA" id="ARBA00004395"/>
    </source>
</evidence>
<dbReference type="InterPro" id="IPR007249">
    <property type="entry name" value="DOP1_N"/>
</dbReference>
<evidence type="ECO:0000256" key="2">
    <source>
        <dbReference type="ARBA" id="ARBA00022448"/>
    </source>
</evidence>
<dbReference type="VEuPathDB" id="FungiDB:CH63R_00849"/>
<comment type="similarity">
    <text evidence="6">Belongs to the DOP1 family.</text>
</comment>
<dbReference type="InterPro" id="IPR040314">
    <property type="entry name" value="DOP1"/>
</dbReference>
<keyword evidence="4" id="KW-0333">Golgi apparatus</keyword>
<feature type="domain" description="DOP1-like middle TPR" evidence="9">
    <location>
        <begin position="394"/>
        <end position="585"/>
    </location>
</feature>
<dbReference type="PANTHER" id="PTHR14042:SF24">
    <property type="entry name" value="PROTEIN DOPEY-1 HOMOLOG"/>
    <property type="match status" value="1"/>
</dbReference>
<dbReference type="HOGENOM" id="CLU_466599_0_0_1"/>
<dbReference type="EMBL" id="CACQ02002377">
    <property type="protein sequence ID" value="CCF37244.1"/>
    <property type="molecule type" value="Genomic_DNA"/>
</dbReference>
<evidence type="ECO:0000259" key="9">
    <source>
        <dbReference type="Pfam" id="PF24597"/>
    </source>
</evidence>
<organism evidence="10 11">
    <name type="scientific">Colletotrichum higginsianum (strain IMI 349063)</name>
    <name type="common">Crucifer anthracnose fungus</name>
    <dbReference type="NCBI Taxonomy" id="759273"/>
    <lineage>
        <taxon>Eukaryota</taxon>
        <taxon>Fungi</taxon>
        <taxon>Dikarya</taxon>
        <taxon>Ascomycota</taxon>
        <taxon>Pezizomycotina</taxon>
        <taxon>Sordariomycetes</taxon>
        <taxon>Hypocreomycetidae</taxon>
        <taxon>Glomerellales</taxon>
        <taxon>Glomerellaceae</taxon>
        <taxon>Colletotrichum</taxon>
        <taxon>Colletotrichum destructivum species complex</taxon>
    </lineage>
</organism>
<evidence type="ECO:0000313" key="10">
    <source>
        <dbReference type="EMBL" id="CCF37244.1"/>
    </source>
</evidence>
<reference evidence="11" key="1">
    <citation type="journal article" date="2012" name="Nat. Genet.">
        <title>Lifestyle transitions in plant pathogenic Colletotrichum fungi deciphered by genome and transcriptome analyses.</title>
        <authorList>
            <person name="O'Connell R.J."/>
            <person name="Thon M.R."/>
            <person name="Hacquard S."/>
            <person name="Amyotte S.G."/>
            <person name="Kleemann J."/>
            <person name="Torres M.F."/>
            <person name="Damm U."/>
            <person name="Buiate E.A."/>
            <person name="Epstein L."/>
            <person name="Alkan N."/>
            <person name="Altmueller J."/>
            <person name="Alvarado-Balderrama L."/>
            <person name="Bauser C.A."/>
            <person name="Becker C."/>
            <person name="Birren B.W."/>
            <person name="Chen Z."/>
            <person name="Choi J."/>
            <person name="Crouch J.A."/>
            <person name="Duvick J.P."/>
            <person name="Farman M.A."/>
            <person name="Gan P."/>
            <person name="Heiman D."/>
            <person name="Henrissat B."/>
            <person name="Howard R.J."/>
            <person name="Kabbage M."/>
            <person name="Koch C."/>
            <person name="Kracher B."/>
            <person name="Kubo Y."/>
            <person name="Law A.D."/>
            <person name="Lebrun M.-H."/>
            <person name="Lee Y.-H."/>
            <person name="Miyara I."/>
            <person name="Moore N."/>
            <person name="Neumann U."/>
            <person name="Nordstroem K."/>
            <person name="Panaccione D.G."/>
            <person name="Panstruga R."/>
            <person name="Place M."/>
            <person name="Proctor R.H."/>
            <person name="Prusky D."/>
            <person name="Rech G."/>
            <person name="Reinhardt R."/>
            <person name="Rollins J.A."/>
            <person name="Rounsley S."/>
            <person name="Schardl C.L."/>
            <person name="Schwartz D.C."/>
            <person name="Shenoy N."/>
            <person name="Shirasu K."/>
            <person name="Sikhakolli U.R."/>
            <person name="Stueber K."/>
            <person name="Sukno S.A."/>
            <person name="Sweigard J.A."/>
            <person name="Takano Y."/>
            <person name="Takahara H."/>
            <person name="Trail F."/>
            <person name="van der Does H.C."/>
            <person name="Voll L.M."/>
            <person name="Will I."/>
            <person name="Young S."/>
            <person name="Zeng Q."/>
            <person name="Zhang J."/>
            <person name="Zhou S."/>
            <person name="Dickman M.B."/>
            <person name="Schulze-Lefert P."/>
            <person name="Ver Loren van Themaat E."/>
            <person name="Ma L.-J."/>
            <person name="Vaillancourt L.J."/>
        </authorList>
    </citation>
    <scope>NUCLEOTIDE SEQUENCE [LARGE SCALE GENOMIC DNA]</scope>
    <source>
        <strain evidence="11">IMI 349063</strain>
    </source>
</reference>
<dbReference type="GO" id="GO:0005829">
    <property type="term" value="C:cytosol"/>
    <property type="evidence" value="ECO:0007669"/>
    <property type="project" value="GOC"/>
</dbReference>
<gene>
    <name evidence="10" type="ORF">CH063_08627</name>
</gene>
<dbReference type="AlphaFoldDB" id="H1VAJ1"/>
<feature type="non-terminal residue" evidence="10">
    <location>
        <position position="1"/>
    </location>
</feature>
<evidence type="ECO:0000256" key="7">
    <source>
        <dbReference type="SAM" id="MobiDB-lite"/>
    </source>
</evidence>
<dbReference type="GO" id="GO:0015031">
    <property type="term" value="P:protein transport"/>
    <property type="evidence" value="ECO:0007669"/>
    <property type="project" value="UniProtKB-KW"/>
</dbReference>
<evidence type="ECO:0000256" key="6">
    <source>
        <dbReference type="ARBA" id="ARBA00046326"/>
    </source>
</evidence>
<comment type="subcellular location">
    <subcellularLocation>
        <location evidence="1">Golgi apparatus membrane</location>
        <topology evidence="1">Peripheral membrane protein</topology>
    </subcellularLocation>
</comment>
<dbReference type="PANTHER" id="PTHR14042">
    <property type="entry name" value="DOPEY-RELATED"/>
    <property type="match status" value="1"/>
</dbReference>
<dbReference type="GO" id="GO:0006895">
    <property type="term" value="P:Golgi to endosome transport"/>
    <property type="evidence" value="ECO:0007669"/>
    <property type="project" value="InterPro"/>
</dbReference>
<dbReference type="InterPro" id="IPR056458">
    <property type="entry name" value="TPR_DOP1_M"/>
</dbReference>
<evidence type="ECO:0000256" key="4">
    <source>
        <dbReference type="ARBA" id="ARBA00023034"/>
    </source>
</evidence>
<protein>
    <submittedName>
        <fullName evidence="10">Dopey</fullName>
    </submittedName>
</protein>
<evidence type="ECO:0000259" key="8">
    <source>
        <dbReference type="Pfam" id="PF04118"/>
    </source>
</evidence>